<proteinExistence type="predicted"/>
<accession>A0A3B0V3L5</accession>
<sequence>DIYNVNLLALTRSDYDGELTTVVNLINGIKTHMESNMMVVNVDFSSESDTSVATIRDMDLYSA</sequence>
<gene>
    <name evidence="1" type="ORF">MNBD_GAMMA01-846</name>
</gene>
<dbReference type="AlphaFoldDB" id="A0A3B0V3L5"/>
<organism evidence="1">
    <name type="scientific">hydrothermal vent metagenome</name>
    <dbReference type="NCBI Taxonomy" id="652676"/>
    <lineage>
        <taxon>unclassified sequences</taxon>
        <taxon>metagenomes</taxon>
        <taxon>ecological metagenomes</taxon>
    </lineage>
</organism>
<name>A0A3B0V3L5_9ZZZZ</name>
<reference evidence="1" key="1">
    <citation type="submission" date="2018-06" db="EMBL/GenBank/DDBJ databases">
        <authorList>
            <person name="Zhirakovskaya E."/>
        </authorList>
    </citation>
    <scope>NUCLEOTIDE SEQUENCE</scope>
</reference>
<feature type="non-terminal residue" evidence="1">
    <location>
        <position position="1"/>
    </location>
</feature>
<evidence type="ECO:0000313" key="1">
    <source>
        <dbReference type="EMBL" id="VAW34973.1"/>
    </source>
</evidence>
<dbReference type="EMBL" id="UOEW01000090">
    <property type="protein sequence ID" value="VAW34973.1"/>
    <property type="molecule type" value="Genomic_DNA"/>
</dbReference>
<protein>
    <submittedName>
        <fullName evidence="1">Uncharacterized protein</fullName>
    </submittedName>
</protein>